<evidence type="ECO:0000313" key="1">
    <source>
        <dbReference type="EMBL" id="KAH7953944.1"/>
    </source>
</evidence>
<dbReference type="EMBL" id="CM023473">
    <property type="protein sequence ID" value="KAH7953944.1"/>
    <property type="molecule type" value="Genomic_DNA"/>
</dbReference>
<keyword evidence="2" id="KW-1185">Reference proteome</keyword>
<sequence length="143" mass="14957">MNPESATQEAEYCRGHWSLSGAMAGLNRCSVKSSEDDLGTCRGVVPKGAEENAAAQKATTKLLNSKNPGTVAHNALPSSAASATEPDRAGGCRSAPARDARDVEIAVECDDVGRLFARRRGKGGAAAKYERKRGFATSDAFRG</sequence>
<organism evidence="1 2">
    <name type="scientific">Dermacentor silvarum</name>
    <name type="common">Tick</name>
    <dbReference type="NCBI Taxonomy" id="543639"/>
    <lineage>
        <taxon>Eukaryota</taxon>
        <taxon>Metazoa</taxon>
        <taxon>Ecdysozoa</taxon>
        <taxon>Arthropoda</taxon>
        <taxon>Chelicerata</taxon>
        <taxon>Arachnida</taxon>
        <taxon>Acari</taxon>
        <taxon>Parasitiformes</taxon>
        <taxon>Ixodida</taxon>
        <taxon>Ixodoidea</taxon>
        <taxon>Ixodidae</taxon>
        <taxon>Rhipicephalinae</taxon>
        <taxon>Dermacentor</taxon>
    </lineage>
</organism>
<proteinExistence type="predicted"/>
<gene>
    <name evidence="1" type="ORF">HPB49_014441</name>
</gene>
<evidence type="ECO:0000313" key="2">
    <source>
        <dbReference type="Proteomes" id="UP000821865"/>
    </source>
</evidence>
<name>A0ACB8CXT1_DERSI</name>
<protein>
    <submittedName>
        <fullName evidence="1">Uncharacterized protein</fullName>
    </submittedName>
</protein>
<reference evidence="1" key="1">
    <citation type="submission" date="2020-05" db="EMBL/GenBank/DDBJ databases">
        <title>Large-scale comparative analyses of tick genomes elucidate their genetic diversity and vector capacities.</title>
        <authorList>
            <person name="Jia N."/>
            <person name="Wang J."/>
            <person name="Shi W."/>
            <person name="Du L."/>
            <person name="Sun Y."/>
            <person name="Zhan W."/>
            <person name="Jiang J."/>
            <person name="Wang Q."/>
            <person name="Zhang B."/>
            <person name="Ji P."/>
            <person name="Sakyi L.B."/>
            <person name="Cui X."/>
            <person name="Yuan T."/>
            <person name="Jiang B."/>
            <person name="Yang W."/>
            <person name="Lam T.T.-Y."/>
            <person name="Chang Q."/>
            <person name="Ding S."/>
            <person name="Wang X."/>
            <person name="Zhu J."/>
            <person name="Ruan X."/>
            <person name="Zhao L."/>
            <person name="Wei J."/>
            <person name="Que T."/>
            <person name="Du C."/>
            <person name="Cheng J."/>
            <person name="Dai P."/>
            <person name="Han X."/>
            <person name="Huang E."/>
            <person name="Gao Y."/>
            <person name="Liu J."/>
            <person name="Shao H."/>
            <person name="Ye R."/>
            <person name="Li L."/>
            <person name="Wei W."/>
            <person name="Wang X."/>
            <person name="Wang C."/>
            <person name="Yang T."/>
            <person name="Huo Q."/>
            <person name="Li W."/>
            <person name="Guo W."/>
            <person name="Chen H."/>
            <person name="Zhou L."/>
            <person name="Ni X."/>
            <person name="Tian J."/>
            <person name="Zhou Y."/>
            <person name="Sheng Y."/>
            <person name="Liu T."/>
            <person name="Pan Y."/>
            <person name="Xia L."/>
            <person name="Li J."/>
            <person name="Zhao F."/>
            <person name="Cao W."/>
        </authorList>
    </citation>
    <scope>NUCLEOTIDE SEQUENCE</scope>
    <source>
        <strain evidence="1">Dsil-2018</strain>
    </source>
</reference>
<accession>A0ACB8CXT1</accession>
<comment type="caution">
    <text evidence="1">The sequence shown here is derived from an EMBL/GenBank/DDBJ whole genome shotgun (WGS) entry which is preliminary data.</text>
</comment>
<dbReference type="Proteomes" id="UP000821865">
    <property type="component" value="Chromosome 4"/>
</dbReference>